<reference evidence="3" key="1">
    <citation type="submission" date="2021-02" db="EMBL/GenBank/DDBJ databases">
        <authorList>
            <person name="Nowell W R."/>
        </authorList>
    </citation>
    <scope>NUCLEOTIDE SEQUENCE</scope>
</reference>
<evidence type="ECO:0000313" key="2">
    <source>
        <dbReference type="EMBL" id="CAF2158081.1"/>
    </source>
</evidence>
<sequence length="217" mass="24189">MRISTFFLISIYNLFFPFGTFAAQAGLDVPENIPSTFTEPFGCPSDKPKGQDCGIRYQVRNVAINGGGNIFRTKEGGEYNIEMEVLHDCSSCGNSINQIIVGLSTDKDAQVSAWNGKQRSGGNVMVVNSGTEVACYVEDNPNKAQWVKVYFKIYAPDVTGIYYLRTRYSQAYTGNLRTTEALSYNQTEYTEPLKWWRVDRPKGPTKDSNIGAIIVSK</sequence>
<evidence type="ECO:0000256" key="1">
    <source>
        <dbReference type="SAM" id="SignalP"/>
    </source>
</evidence>
<dbReference type="Proteomes" id="UP000663887">
    <property type="component" value="Unassembled WGS sequence"/>
</dbReference>
<organism evidence="3 4">
    <name type="scientific">Rotaria magnacalcarata</name>
    <dbReference type="NCBI Taxonomy" id="392030"/>
    <lineage>
        <taxon>Eukaryota</taxon>
        <taxon>Metazoa</taxon>
        <taxon>Spiralia</taxon>
        <taxon>Gnathifera</taxon>
        <taxon>Rotifera</taxon>
        <taxon>Eurotatoria</taxon>
        <taxon>Bdelloidea</taxon>
        <taxon>Philodinida</taxon>
        <taxon>Philodinidae</taxon>
        <taxon>Rotaria</taxon>
    </lineage>
</organism>
<protein>
    <submittedName>
        <fullName evidence="3">Uncharacterized protein</fullName>
    </submittedName>
</protein>
<comment type="caution">
    <text evidence="3">The sequence shown here is derived from an EMBL/GenBank/DDBJ whole genome shotgun (WGS) entry which is preliminary data.</text>
</comment>
<keyword evidence="1" id="KW-0732">Signal</keyword>
<gene>
    <name evidence="3" type="ORF">UXM345_LOCUS28812</name>
    <name evidence="2" type="ORF">XDN619_LOCUS30015</name>
</gene>
<feature type="chain" id="PRO_5036416163" evidence="1">
    <location>
        <begin position="23"/>
        <end position="217"/>
    </location>
</feature>
<name>A0A820BZU0_9BILA</name>
<feature type="signal peptide" evidence="1">
    <location>
        <begin position="1"/>
        <end position="22"/>
    </location>
</feature>
<proteinExistence type="predicted"/>
<dbReference type="AlphaFoldDB" id="A0A820BZU0"/>
<dbReference type="EMBL" id="CAJOBF010006791">
    <property type="protein sequence ID" value="CAF4215669.1"/>
    <property type="molecule type" value="Genomic_DNA"/>
</dbReference>
<evidence type="ECO:0000313" key="4">
    <source>
        <dbReference type="Proteomes" id="UP000663842"/>
    </source>
</evidence>
<evidence type="ECO:0000313" key="3">
    <source>
        <dbReference type="EMBL" id="CAF4215669.1"/>
    </source>
</evidence>
<dbReference type="Proteomes" id="UP000663842">
    <property type="component" value="Unassembled WGS sequence"/>
</dbReference>
<dbReference type="EMBL" id="CAJNRG010014850">
    <property type="protein sequence ID" value="CAF2158081.1"/>
    <property type="molecule type" value="Genomic_DNA"/>
</dbReference>
<accession>A0A820BZU0</accession>